<gene>
    <name evidence="6" type="ORF">BCR32DRAFT_225275</name>
</gene>
<name>A0A1Y1WPZ0_9FUNG</name>
<dbReference type="FunFam" id="3.40.20.10:FF:000043">
    <property type="entry name" value="macrophage-capping protein-like isoform X2"/>
    <property type="match status" value="1"/>
</dbReference>
<dbReference type="PRINTS" id="PR00597">
    <property type="entry name" value="GELSOLIN"/>
</dbReference>
<dbReference type="GO" id="GO:0015629">
    <property type="term" value="C:actin cytoskeleton"/>
    <property type="evidence" value="ECO:0007669"/>
    <property type="project" value="TreeGrafter"/>
</dbReference>
<dbReference type="CDD" id="cd11290">
    <property type="entry name" value="gelsolin_S1_like"/>
    <property type="match status" value="1"/>
</dbReference>
<dbReference type="GO" id="GO:0051693">
    <property type="term" value="P:actin filament capping"/>
    <property type="evidence" value="ECO:0007669"/>
    <property type="project" value="UniProtKB-KW"/>
</dbReference>
<dbReference type="GO" id="GO:0051015">
    <property type="term" value="F:actin filament binding"/>
    <property type="evidence" value="ECO:0007669"/>
    <property type="project" value="InterPro"/>
</dbReference>
<comment type="similarity">
    <text evidence="1">Belongs to the villin/gelsolin family.</text>
</comment>
<dbReference type="InterPro" id="IPR007122">
    <property type="entry name" value="Villin/Gelsolin"/>
</dbReference>
<sequence>MTEQINIDNLDLTKYLNKDMEKLKVSDNGKEVNEWKDAGTKVGLWIWRIENFKVIPWPKDQYGKFYSGDSYIVLNSYNKGGNTLFHDIHFWLGETTTQDEAGTAAYKTVELDEHLGGGPVQHREIQGCESMLFLSYFKQVIIMEGGIDSGFNIVKPIEYKPQLFHIKSIGKTLTCTSVPLTTDSLNSGDVFVLDEGLTIYQWNGCKASGIEKHKAMELTSSLKSERRGKPRVTVFNQDDSDATPFWKALGGKAAIKDEPSVERLNVENPVIEKVLFRLSNATGDIVFKEEARDKISLSMLDTDDVFIIDVSYEIYIWVGNNSTVVEKTNAFQYAM</sequence>
<feature type="domain" description="Gelsolin-like" evidence="5">
    <location>
        <begin position="177"/>
        <end position="237"/>
    </location>
</feature>
<evidence type="ECO:0000313" key="6">
    <source>
        <dbReference type="EMBL" id="ORX75184.1"/>
    </source>
</evidence>
<organism evidence="6 7">
    <name type="scientific">Anaeromyces robustus</name>
    <dbReference type="NCBI Taxonomy" id="1754192"/>
    <lineage>
        <taxon>Eukaryota</taxon>
        <taxon>Fungi</taxon>
        <taxon>Fungi incertae sedis</taxon>
        <taxon>Chytridiomycota</taxon>
        <taxon>Chytridiomycota incertae sedis</taxon>
        <taxon>Neocallimastigomycetes</taxon>
        <taxon>Neocallimastigales</taxon>
        <taxon>Neocallimastigaceae</taxon>
        <taxon>Anaeromyces</taxon>
    </lineage>
</organism>
<evidence type="ECO:0000256" key="4">
    <source>
        <dbReference type="ARBA" id="ARBA00023203"/>
    </source>
</evidence>
<feature type="domain" description="Gelsolin-like" evidence="5">
    <location>
        <begin position="287"/>
        <end position="334"/>
    </location>
</feature>
<reference evidence="6 7" key="1">
    <citation type="submission" date="2016-08" db="EMBL/GenBank/DDBJ databases">
        <title>A Parts List for Fungal Cellulosomes Revealed by Comparative Genomics.</title>
        <authorList>
            <consortium name="DOE Joint Genome Institute"/>
            <person name="Haitjema C.H."/>
            <person name="Gilmore S.P."/>
            <person name="Henske J.K."/>
            <person name="Solomon K.V."/>
            <person name="De Groot R."/>
            <person name="Kuo A."/>
            <person name="Mondo S.J."/>
            <person name="Salamov A.A."/>
            <person name="Labutti K."/>
            <person name="Zhao Z."/>
            <person name="Chiniquy J."/>
            <person name="Barry K."/>
            <person name="Brewer H.M."/>
            <person name="Purvine S.O."/>
            <person name="Wright A.T."/>
            <person name="Boxma B."/>
            <person name="Van Alen T."/>
            <person name="Hackstein J.H."/>
            <person name="Baker S.E."/>
            <person name="Grigoriev I.V."/>
            <person name="O'Malley M.A."/>
        </authorList>
    </citation>
    <scope>NUCLEOTIDE SEQUENCE [LARGE SCALE GENOMIC DNA]</scope>
    <source>
        <strain evidence="6 7">S4</strain>
    </source>
</reference>
<dbReference type="SUPFAM" id="SSF55753">
    <property type="entry name" value="Actin depolymerizing proteins"/>
    <property type="match status" value="3"/>
</dbReference>
<keyword evidence="3" id="KW-0677">Repeat</keyword>
<dbReference type="GO" id="GO:0005737">
    <property type="term" value="C:cytoplasm"/>
    <property type="evidence" value="ECO:0007669"/>
    <property type="project" value="TreeGrafter"/>
</dbReference>
<feature type="non-terminal residue" evidence="6">
    <location>
        <position position="335"/>
    </location>
</feature>
<evidence type="ECO:0000256" key="1">
    <source>
        <dbReference type="ARBA" id="ARBA00008418"/>
    </source>
</evidence>
<evidence type="ECO:0000313" key="7">
    <source>
        <dbReference type="Proteomes" id="UP000193944"/>
    </source>
</evidence>
<evidence type="ECO:0000259" key="5">
    <source>
        <dbReference type="Pfam" id="PF00626"/>
    </source>
</evidence>
<dbReference type="Pfam" id="PF00626">
    <property type="entry name" value="Gelsolin"/>
    <property type="match status" value="3"/>
</dbReference>
<dbReference type="InterPro" id="IPR007123">
    <property type="entry name" value="Gelsolin-like_dom"/>
</dbReference>
<accession>A0A1Y1WPZ0</accession>
<dbReference type="Gene3D" id="3.40.20.10">
    <property type="entry name" value="Severin"/>
    <property type="match status" value="3"/>
</dbReference>
<evidence type="ECO:0000256" key="2">
    <source>
        <dbReference type="ARBA" id="ARBA00022467"/>
    </source>
</evidence>
<keyword evidence="4" id="KW-0009">Actin-binding</keyword>
<reference evidence="6 7" key="2">
    <citation type="submission" date="2016-08" db="EMBL/GenBank/DDBJ databases">
        <title>Pervasive Adenine N6-methylation of Active Genes in Fungi.</title>
        <authorList>
            <consortium name="DOE Joint Genome Institute"/>
            <person name="Mondo S.J."/>
            <person name="Dannebaum R.O."/>
            <person name="Kuo R.C."/>
            <person name="Labutti K."/>
            <person name="Haridas S."/>
            <person name="Kuo A."/>
            <person name="Salamov A."/>
            <person name="Ahrendt S.R."/>
            <person name="Lipzen A."/>
            <person name="Sullivan W."/>
            <person name="Andreopoulos W.B."/>
            <person name="Clum A."/>
            <person name="Lindquist E."/>
            <person name="Daum C."/>
            <person name="Ramamoorthy G.K."/>
            <person name="Gryganskyi A."/>
            <person name="Culley D."/>
            <person name="Magnuson J.K."/>
            <person name="James T.Y."/>
            <person name="O'Malley M.A."/>
            <person name="Stajich J.E."/>
            <person name="Spatafora J.W."/>
            <person name="Visel A."/>
            <person name="Grigoriev I.V."/>
        </authorList>
    </citation>
    <scope>NUCLEOTIDE SEQUENCE [LARGE SCALE GENOMIC DNA]</scope>
    <source>
        <strain evidence="6 7">S4</strain>
    </source>
</reference>
<dbReference type="AlphaFoldDB" id="A0A1Y1WPZ0"/>
<protein>
    <submittedName>
        <fullName evidence="6">Actin depolymerizing protein</fullName>
    </submittedName>
</protein>
<dbReference type="Proteomes" id="UP000193944">
    <property type="component" value="Unassembled WGS sequence"/>
</dbReference>
<feature type="domain" description="Gelsolin-like" evidence="5">
    <location>
        <begin position="62"/>
        <end position="134"/>
    </location>
</feature>
<dbReference type="PANTHER" id="PTHR11977:SF130">
    <property type="entry name" value="SEVERIN"/>
    <property type="match status" value="1"/>
</dbReference>
<dbReference type="STRING" id="1754192.A0A1Y1WPZ0"/>
<evidence type="ECO:0000256" key="3">
    <source>
        <dbReference type="ARBA" id="ARBA00022737"/>
    </source>
</evidence>
<dbReference type="InterPro" id="IPR029006">
    <property type="entry name" value="ADF-H/Gelsolin-like_dom_sf"/>
</dbReference>
<dbReference type="GO" id="GO:0008154">
    <property type="term" value="P:actin polymerization or depolymerization"/>
    <property type="evidence" value="ECO:0007669"/>
    <property type="project" value="TreeGrafter"/>
</dbReference>
<keyword evidence="7" id="KW-1185">Reference proteome</keyword>
<dbReference type="OrthoDB" id="6375767at2759"/>
<proteinExistence type="inferred from homology"/>
<dbReference type="EMBL" id="MCFG01000372">
    <property type="protein sequence ID" value="ORX75184.1"/>
    <property type="molecule type" value="Genomic_DNA"/>
</dbReference>
<comment type="caution">
    <text evidence="6">The sequence shown here is derived from an EMBL/GenBank/DDBJ whole genome shotgun (WGS) entry which is preliminary data.</text>
</comment>
<dbReference type="PANTHER" id="PTHR11977">
    <property type="entry name" value="VILLIN"/>
    <property type="match status" value="1"/>
</dbReference>
<keyword evidence="2" id="KW-0117">Actin capping</keyword>
<dbReference type="SMART" id="SM00262">
    <property type="entry name" value="GEL"/>
    <property type="match status" value="3"/>
</dbReference>